<comment type="caution">
    <text evidence="1">The sequence shown here is derived from an EMBL/GenBank/DDBJ whole genome shotgun (WGS) entry which is preliminary data.</text>
</comment>
<feature type="non-terminal residue" evidence="1">
    <location>
        <position position="1"/>
    </location>
</feature>
<evidence type="ECO:0000313" key="2">
    <source>
        <dbReference type="Proteomes" id="UP000622797"/>
    </source>
</evidence>
<dbReference type="EMBL" id="JABEXW010000303">
    <property type="protein sequence ID" value="KAF4966155.1"/>
    <property type="molecule type" value="Genomic_DNA"/>
</dbReference>
<name>A0A8H4X9E4_9HYPO</name>
<sequence>VENVLDAVNHGIKREMDKKAAKGLITKPALIPDSGITEIAADMEGITI</sequence>
<evidence type="ECO:0000313" key="1">
    <source>
        <dbReference type="EMBL" id="KAF4966155.1"/>
    </source>
</evidence>
<reference evidence="1" key="1">
    <citation type="journal article" date="2020" name="BMC Genomics">
        <title>Correction to: Identification and distribution of gene clusters required for synthesis of sphingolipid metabolism inhibitors in diverse species of the filamentous fungus Fusarium.</title>
        <authorList>
            <person name="Kim H.S."/>
            <person name="Lohmar J.M."/>
            <person name="Busman M."/>
            <person name="Brown D.W."/>
            <person name="Naumann T.A."/>
            <person name="Divon H.H."/>
            <person name="Lysoe E."/>
            <person name="Uhlig S."/>
            <person name="Proctor R.H."/>
        </authorList>
    </citation>
    <scope>NUCLEOTIDE SEQUENCE</scope>
    <source>
        <strain evidence="1">NRRL 20472</strain>
    </source>
</reference>
<gene>
    <name evidence="1" type="ORF">FSARC_6154</name>
</gene>
<organism evidence="1 2">
    <name type="scientific">Fusarium sarcochroum</name>
    <dbReference type="NCBI Taxonomy" id="1208366"/>
    <lineage>
        <taxon>Eukaryota</taxon>
        <taxon>Fungi</taxon>
        <taxon>Dikarya</taxon>
        <taxon>Ascomycota</taxon>
        <taxon>Pezizomycotina</taxon>
        <taxon>Sordariomycetes</taxon>
        <taxon>Hypocreomycetidae</taxon>
        <taxon>Hypocreales</taxon>
        <taxon>Nectriaceae</taxon>
        <taxon>Fusarium</taxon>
        <taxon>Fusarium lateritium species complex</taxon>
    </lineage>
</organism>
<proteinExistence type="predicted"/>
<protein>
    <submittedName>
        <fullName evidence="1">Uncharacterized protein</fullName>
    </submittedName>
</protein>
<dbReference type="Proteomes" id="UP000622797">
    <property type="component" value="Unassembled WGS sequence"/>
</dbReference>
<keyword evidence="2" id="KW-1185">Reference proteome</keyword>
<accession>A0A8H4X9E4</accession>
<reference evidence="1" key="2">
    <citation type="submission" date="2020-05" db="EMBL/GenBank/DDBJ databases">
        <authorList>
            <person name="Kim H.-S."/>
            <person name="Proctor R.H."/>
            <person name="Brown D.W."/>
        </authorList>
    </citation>
    <scope>NUCLEOTIDE SEQUENCE</scope>
    <source>
        <strain evidence="1">NRRL 20472</strain>
    </source>
</reference>
<dbReference type="AlphaFoldDB" id="A0A8H4X9E4"/>